<dbReference type="InterPro" id="IPR051542">
    <property type="entry name" value="Hydrogenase_cytochrome"/>
</dbReference>
<keyword evidence="2" id="KW-1003">Cell membrane</keyword>
<name>A0A4R2L1L5_9GAMM</name>
<dbReference type="GO" id="GO:0009055">
    <property type="term" value="F:electron transfer activity"/>
    <property type="evidence" value="ECO:0007669"/>
    <property type="project" value="InterPro"/>
</dbReference>
<feature type="domain" description="Cytochrome b561 bacterial/Ni-hydrogenase" evidence="7">
    <location>
        <begin position="14"/>
        <end position="182"/>
    </location>
</feature>
<evidence type="ECO:0000256" key="2">
    <source>
        <dbReference type="ARBA" id="ARBA00022475"/>
    </source>
</evidence>
<sequence>MSGMKNVTSEPVLWDIPVRVIHWALAACVPAAWWTADQGYMEQHSWIGYTVLVLVATRIVWGFVGSPQARFSDFLRGPRAVWAYLRGAPWETPGHNPLGGWSSVALWLVLLSQAGSGLFNSDGILFDGPFYHAADSSVTDYLGSIHETAFDVLLGLIALHLAAVAYYQFIARERLLGPMWRGSVEGRHGTGPARPWWWATLIAGLFAAMLWGAIQLAPAPVSYW</sequence>
<feature type="transmembrane region" description="Helical" evidence="6">
    <location>
        <begin position="46"/>
        <end position="64"/>
    </location>
</feature>
<proteinExistence type="predicted"/>
<comment type="subcellular location">
    <subcellularLocation>
        <location evidence="1">Cell membrane</location>
        <topology evidence="1">Multi-pass membrane protein</topology>
    </subcellularLocation>
</comment>
<keyword evidence="5 6" id="KW-0472">Membrane</keyword>
<dbReference type="Pfam" id="PF01292">
    <property type="entry name" value="Ni_hydr_CYTB"/>
    <property type="match status" value="1"/>
</dbReference>
<dbReference type="SUPFAM" id="SSF81342">
    <property type="entry name" value="Transmembrane di-heme cytochromes"/>
    <property type="match status" value="1"/>
</dbReference>
<dbReference type="AlphaFoldDB" id="A0A4R2L1L5"/>
<keyword evidence="4 6" id="KW-1133">Transmembrane helix</keyword>
<evidence type="ECO:0000256" key="5">
    <source>
        <dbReference type="ARBA" id="ARBA00023136"/>
    </source>
</evidence>
<gene>
    <name evidence="8" type="ORF">EV688_102206</name>
</gene>
<feature type="transmembrane region" description="Helical" evidence="6">
    <location>
        <begin position="196"/>
        <end position="214"/>
    </location>
</feature>
<evidence type="ECO:0000256" key="4">
    <source>
        <dbReference type="ARBA" id="ARBA00022989"/>
    </source>
</evidence>
<evidence type="ECO:0000256" key="3">
    <source>
        <dbReference type="ARBA" id="ARBA00022692"/>
    </source>
</evidence>
<dbReference type="GO" id="GO:0005886">
    <property type="term" value="C:plasma membrane"/>
    <property type="evidence" value="ECO:0007669"/>
    <property type="project" value="UniProtKB-SubCell"/>
</dbReference>
<dbReference type="GO" id="GO:0022904">
    <property type="term" value="P:respiratory electron transport chain"/>
    <property type="evidence" value="ECO:0007669"/>
    <property type="project" value="InterPro"/>
</dbReference>
<dbReference type="Proteomes" id="UP000294980">
    <property type="component" value="Unassembled WGS sequence"/>
</dbReference>
<dbReference type="RefSeq" id="WP_240624193.1">
    <property type="nucleotide sequence ID" value="NZ_QQSW01000001.1"/>
</dbReference>
<dbReference type="PANTHER" id="PTHR30485">
    <property type="entry name" value="NI/FE-HYDROGENASE 1 B-TYPE CYTOCHROME SUBUNIT"/>
    <property type="match status" value="1"/>
</dbReference>
<evidence type="ECO:0000256" key="6">
    <source>
        <dbReference type="SAM" id="Phobius"/>
    </source>
</evidence>
<organism evidence="8 9">
    <name type="scientific">Chromatocurvus halotolerans</name>
    <dbReference type="NCBI Taxonomy" id="1132028"/>
    <lineage>
        <taxon>Bacteria</taxon>
        <taxon>Pseudomonadati</taxon>
        <taxon>Pseudomonadota</taxon>
        <taxon>Gammaproteobacteria</taxon>
        <taxon>Cellvibrionales</taxon>
        <taxon>Halieaceae</taxon>
        <taxon>Chromatocurvus</taxon>
    </lineage>
</organism>
<dbReference type="EMBL" id="SLWX01000002">
    <property type="protein sequence ID" value="TCO77749.1"/>
    <property type="molecule type" value="Genomic_DNA"/>
</dbReference>
<keyword evidence="9" id="KW-1185">Reference proteome</keyword>
<dbReference type="PANTHER" id="PTHR30485:SF2">
    <property type="entry name" value="BLL0597 PROTEIN"/>
    <property type="match status" value="1"/>
</dbReference>
<dbReference type="Gene3D" id="1.20.950.20">
    <property type="entry name" value="Transmembrane di-heme cytochromes, Chain C"/>
    <property type="match status" value="1"/>
</dbReference>
<evidence type="ECO:0000259" key="7">
    <source>
        <dbReference type="Pfam" id="PF01292"/>
    </source>
</evidence>
<reference evidence="8 9" key="1">
    <citation type="submission" date="2019-03" db="EMBL/GenBank/DDBJ databases">
        <title>Genomic Encyclopedia of Type Strains, Phase IV (KMG-IV): sequencing the most valuable type-strain genomes for metagenomic binning, comparative biology and taxonomic classification.</title>
        <authorList>
            <person name="Goeker M."/>
        </authorList>
    </citation>
    <scope>NUCLEOTIDE SEQUENCE [LARGE SCALE GENOMIC DNA]</scope>
    <source>
        <strain evidence="8 9">DSM 23344</strain>
    </source>
</reference>
<keyword evidence="3 6" id="KW-0812">Transmembrane</keyword>
<comment type="caution">
    <text evidence="8">The sequence shown here is derived from an EMBL/GenBank/DDBJ whole genome shotgun (WGS) entry which is preliminary data.</text>
</comment>
<evidence type="ECO:0000313" key="8">
    <source>
        <dbReference type="EMBL" id="TCO77749.1"/>
    </source>
</evidence>
<dbReference type="InterPro" id="IPR016174">
    <property type="entry name" value="Di-haem_cyt_TM"/>
</dbReference>
<accession>A0A4R2L1L5</accession>
<protein>
    <submittedName>
        <fullName evidence="8">Cytochrome b</fullName>
    </submittedName>
</protein>
<evidence type="ECO:0000313" key="9">
    <source>
        <dbReference type="Proteomes" id="UP000294980"/>
    </source>
</evidence>
<feature type="transmembrane region" description="Helical" evidence="6">
    <location>
        <begin position="152"/>
        <end position="170"/>
    </location>
</feature>
<evidence type="ECO:0000256" key="1">
    <source>
        <dbReference type="ARBA" id="ARBA00004651"/>
    </source>
</evidence>
<dbReference type="InterPro" id="IPR011577">
    <property type="entry name" value="Cyt_b561_bac/Ni-Hgenase"/>
</dbReference>
<dbReference type="GO" id="GO:0020037">
    <property type="term" value="F:heme binding"/>
    <property type="evidence" value="ECO:0007669"/>
    <property type="project" value="TreeGrafter"/>
</dbReference>